<proteinExistence type="predicted"/>
<evidence type="ECO:0000313" key="1">
    <source>
        <dbReference type="EMBL" id="KKN63345.1"/>
    </source>
</evidence>
<name>A0A0F9S3G0_9ZZZZ</name>
<comment type="caution">
    <text evidence="1">The sequence shown here is derived from an EMBL/GenBank/DDBJ whole genome shotgun (WGS) entry which is preliminary data.</text>
</comment>
<gene>
    <name evidence="1" type="ORF">LCGC14_0502930</name>
</gene>
<protein>
    <submittedName>
        <fullName evidence="1">Uncharacterized protein</fullName>
    </submittedName>
</protein>
<sequence>MEKEKEFNESASLEQMGDAQYPILSVLFNGTPVLVKIKELNQANIMACGDFSLIETLEDKIGLKSKNIKIRDIIAYAERNHAIVKEALVSPTYEQIFEMIGIDPSIKEKKKLIGELKKKITQLKPGPKRSAIEEELDTLRIRCNYFLPDDFISWIVAYTLKINRTDIKKITEKILLDSAILAKLGNDNPANHIDGDFTPFNKDDINRRAWIEHGKFMQENKKKVR</sequence>
<dbReference type="EMBL" id="LAZR01000593">
    <property type="protein sequence ID" value="KKN63345.1"/>
    <property type="molecule type" value="Genomic_DNA"/>
</dbReference>
<organism evidence="1">
    <name type="scientific">marine sediment metagenome</name>
    <dbReference type="NCBI Taxonomy" id="412755"/>
    <lineage>
        <taxon>unclassified sequences</taxon>
        <taxon>metagenomes</taxon>
        <taxon>ecological metagenomes</taxon>
    </lineage>
</organism>
<dbReference type="AlphaFoldDB" id="A0A0F9S3G0"/>
<accession>A0A0F9S3G0</accession>
<reference evidence="1" key="1">
    <citation type="journal article" date="2015" name="Nature">
        <title>Complex archaea that bridge the gap between prokaryotes and eukaryotes.</title>
        <authorList>
            <person name="Spang A."/>
            <person name="Saw J.H."/>
            <person name="Jorgensen S.L."/>
            <person name="Zaremba-Niedzwiedzka K."/>
            <person name="Martijn J."/>
            <person name="Lind A.E."/>
            <person name="van Eijk R."/>
            <person name="Schleper C."/>
            <person name="Guy L."/>
            <person name="Ettema T.J."/>
        </authorList>
    </citation>
    <scope>NUCLEOTIDE SEQUENCE</scope>
</reference>